<dbReference type="STRING" id="903984.BCR21_06905"/>
<reference evidence="4" key="1">
    <citation type="submission" date="2016-09" db="EMBL/GenBank/DDBJ databases">
        <authorList>
            <person name="Gulvik C.A."/>
        </authorList>
    </citation>
    <scope>NUCLEOTIDE SEQUENCE [LARGE SCALE GENOMIC DNA]</scope>
    <source>
        <strain evidence="4">DSM 23328</strain>
    </source>
</reference>
<dbReference type="InterPro" id="IPR041295">
    <property type="entry name" value="MapZ_EC1"/>
</dbReference>
<name>A0A1E5GGZ9_9ENTE</name>
<dbReference type="EMBL" id="MIJZ01000012">
    <property type="protein sequence ID" value="OEG11959.1"/>
    <property type="molecule type" value="Genomic_DNA"/>
</dbReference>
<keyword evidence="1" id="KW-0472">Membrane</keyword>
<gene>
    <name evidence="3" type="ORF">BCR21_06905</name>
</gene>
<dbReference type="RefSeq" id="WP_069645812.1">
    <property type="nucleotide sequence ID" value="NZ_MIJZ01000012.1"/>
</dbReference>
<dbReference type="Proteomes" id="UP000094068">
    <property type="component" value="Unassembled WGS sequence"/>
</dbReference>
<dbReference type="AlphaFoldDB" id="A0A1E5GGZ9"/>
<accession>A0A1E5GGZ9</accession>
<keyword evidence="4" id="KW-1185">Reference proteome</keyword>
<sequence>MSYIRKEVRRKKTKKINYKKLLVILSALVMIMTISIGFLYSKKRNQEILSTQVVQETIEKSDSSIASLFVDDEQIFLKPNVTMGQLSQQRVEVDKIENKMEKEQQLKVLEEASDKCYILATLTNLYQDAIRTDGTIAEHAQLKSGASIENTKTLKKVVEANQEKDDFYQQVWVLLTK</sequence>
<keyword evidence="1" id="KW-0812">Transmembrane</keyword>
<dbReference type="Pfam" id="PF18041">
    <property type="entry name" value="MapZ_EC1"/>
    <property type="match status" value="1"/>
</dbReference>
<keyword evidence="1" id="KW-1133">Transmembrane helix</keyword>
<evidence type="ECO:0000256" key="1">
    <source>
        <dbReference type="SAM" id="Phobius"/>
    </source>
</evidence>
<evidence type="ECO:0000259" key="2">
    <source>
        <dbReference type="Pfam" id="PF18041"/>
    </source>
</evidence>
<proteinExistence type="predicted"/>
<protein>
    <recommendedName>
        <fullName evidence="2">MapZ extracellular domain-containing protein</fullName>
    </recommendedName>
</protein>
<comment type="caution">
    <text evidence="3">The sequence shown here is derived from an EMBL/GenBank/DDBJ whole genome shotgun (WGS) entry which is preliminary data.</text>
</comment>
<feature type="transmembrane region" description="Helical" evidence="1">
    <location>
        <begin position="21"/>
        <end position="40"/>
    </location>
</feature>
<organism evidence="3 4">
    <name type="scientific">Enterococcus ureasiticus</name>
    <dbReference type="NCBI Taxonomy" id="903984"/>
    <lineage>
        <taxon>Bacteria</taxon>
        <taxon>Bacillati</taxon>
        <taxon>Bacillota</taxon>
        <taxon>Bacilli</taxon>
        <taxon>Lactobacillales</taxon>
        <taxon>Enterococcaceae</taxon>
        <taxon>Enterococcus</taxon>
    </lineage>
</organism>
<evidence type="ECO:0000313" key="3">
    <source>
        <dbReference type="EMBL" id="OEG11959.1"/>
    </source>
</evidence>
<feature type="domain" description="MapZ extracellular" evidence="2">
    <location>
        <begin position="45"/>
        <end position="154"/>
    </location>
</feature>
<evidence type="ECO:0000313" key="4">
    <source>
        <dbReference type="Proteomes" id="UP000094068"/>
    </source>
</evidence>